<feature type="transmembrane region" description="Helical" evidence="3">
    <location>
        <begin position="500"/>
        <end position="522"/>
    </location>
</feature>
<sequence>MEKRCEVIERKNSSSSVDKVENELLDDEEDLSDLRPVPPDGGFGWVIVFASFMANTIVDGIAYSFGIILPELHRHYKGTVQTAAWVGSLLTGMYMLVGPVAGGLVNKFGARFVCIAGAVIAMVGFIISIWAPTLPFLMFSYGILGGIGFGFIYLPACVFVSYYFDKKRALATGIAVSGSGFGTFVFAPMTVALIDHFGWQGVLWILAGFIANCAVCGALLWPLPAPRGAKQGNHSTIEQQQHNIENEKSPLKILPSIEIHPPEEANECKNEEEEEEQNKAKNSKKNKKWTSTDENVVPLVDAFKMRKTLSFQHISDKKQAQPTTLRCISAYLIYNSASDNSLDSPFDRPDVFYPGSVANLPPLLRTISSQSKERKVTGTSKLEAVIEELVDTDLLPNRMKNKKKKKKKSKRKLHHIPRTISRVLLSMIDYHLLKHPSMLILSIANIVGMLGFYVPFVFLASYSDSLGNTKEQSSLLLSVIGITNTIGRVIFGWVSDQHWVTALTINNIALLLCGLLTCLCVVFTTYELLILYSTLFGFFIAPYISLSAVILVEELGLENLTNSFGLLTLARGISAMVGSPLGGAIFDITGSYKFSFFFAGSLIFISGLISYLIPLHHYIQNRKKRKL</sequence>
<keyword evidence="3" id="KW-1133">Transmembrane helix</keyword>
<dbReference type="PANTHER" id="PTHR11360">
    <property type="entry name" value="MONOCARBOXYLATE TRANSPORTER"/>
    <property type="match status" value="1"/>
</dbReference>
<dbReference type="GO" id="GO:0008028">
    <property type="term" value="F:monocarboxylic acid transmembrane transporter activity"/>
    <property type="evidence" value="ECO:0007669"/>
    <property type="project" value="TreeGrafter"/>
</dbReference>
<dbReference type="PANTHER" id="PTHR11360:SF286">
    <property type="entry name" value="GH22266P"/>
    <property type="match status" value="1"/>
</dbReference>
<feature type="transmembrane region" description="Helical" evidence="3">
    <location>
        <begin position="439"/>
        <end position="462"/>
    </location>
</feature>
<feature type="transmembrane region" description="Helical" evidence="3">
    <location>
        <begin position="201"/>
        <end position="221"/>
    </location>
</feature>
<evidence type="ECO:0000256" key="1">
    <source>
        <dbReference type="ARBA" id="ARBA00004141"/>
    </source>
</evidence>
<dbReference type="InterPro" id="IPR050327">
    <property type="entry name" value="Proton-linked_MCT"/>
</dbReference>
<feature type="domain" description="Major facilitator superfamily (MFS) profile" evidence="4">
    <location>
        <begin position="43"/>
        <end position="618"/>
    </location>
</feature>
<comment type="caution">
    <text evidence="5">The sequence shown here is derived from an EMBL/GenBank/DDBJ whole genome shotgun (WGS) entry which is preliminary data.</text>
</comment>
<organism evidence="5 6">
    <name type="scientific">Trichinella spiralis</name>
    <name type="common">Trichina worm</name>
    <dbReference type="NCBI Taxonomy" id="6334"/>
    <lineage>
        <taxon>Eukaryota</taxon>
        <taxon>Metazoa</taxon>
        <taxon>Ecdysozoa</taxon>
        <taxon>Nematoda</taxon>
        <taxon>Enoplea</taxon>
        <taxon>Dorylaimia</taxon>
        <taxon>Trichinellida</taxon>
        <taxon>Trichinellidae</taxon>
        <taxon>Trichinella</taxon>
    </lineage>
</organism>
<feature type="region of interest" description="Disordered" evidence="2">
    <location>
        <begin position="264"/>
        <end position="290"/>
    </location>
</feature>
<protein>
    <submittedName>
        <fullName evidence="5">Monocarboxylate transporter 12</fullName>
    </submittedName>
</protein>
<accession>A0A0V1B6Z1</accession>
<gene>
    <name evidence="5" type="primary">slc16a12</name>
    <name evidence="5" type="ORF">T01_16025</name>
</gene>
<feature type="transmembrane region" description="Helical" evidence="3">
    <location>
        <begin position="596"/>
        <end position="619"/>
    </location>
</feature>
<comment type="subcellular location">
    <subcellularLocation>
        <location evidence="1">Membrane</location>
        <topology evidence="1">Multi-pass membrane protein</topology>
    </subcellularLocation>
</comment>
<dbReference type="AlphaFoldDB" id="A0A0V1B6Z1"/>
<dbReference type="Pfam" id="PF07690">
    <property type="entry name" value="MFS_1"/>
    <property type="match status" value="2"/>
</dbReference>
<evidence type="ECO:0000259" key="4">
    <source>
        <dbReference type="PROSITE" id="PS50850"/>
    </source>
</evidence>
<dbReference type="PROSITE" id="PS50850">
    <property type="entry name" value="MFS"/>
    <property type="match status" value="1"/>
</dbReference>
<keyword evidence="3" id="KW-0472">Membrane</keyword>
<dbReference type="SUPFAM" id="SSF103473">
    <property type="entry name" value="MFS general substrate transporter"/>
    <property type="match status" value="1"/>
</dbReference>
<evidence type="ECO:0000313" key="6">
    <source>
        <dbReference type="Proteomes" id="UP000054776"/>
    </source>
</evidence>
<dbReference type="CDD" id="cd17352">
    <property type="entry name" value="MFS_MCT_SLC16"/>
    <property type="match status" value="1"/>
</dbReference>
<feature type="transmembrane region" description="Helical" evidence="3">
    <location>
        <begin position="83"/>
        <end position="105"/>
    </location>
</feature>
<dbReference type="EMBL" id="JYDH01000093">
    <property type="protein sequence ID" value="KRY32754.1"/>
    <property type="molecule type" value="Genomic_DNA"/>
</dbReference>
<dbReference type="InParanoid" id="A0A0V1B6Z1"/>
<feature type="transmembrane region" description="Helical" evidence="3">
    <location>
        <begin position="474"/>
        <end position="494"/>
    </location>
</feature>
<feature type="transmembrane region" description="Helical" evidence="3">
    <location>
        <begin position="112"/>
        <end position="132"/>
    </location>
</feature>
<reference evidence="5 6" key="1">
    <citation type="submission" date="2015-01" db="EMBL/GenBank/DDBJ databases">
        <title>Evolution of Trichinella species and genotypes.</title>
        <authorList>
            <person name="Korhonen P.K."/>
            <person name="Edoardo P."/>
            <person name="Giuseppe L.R."/>
            <person name="Gasser R.B."/>
        </authorList>
    </citation>
    <scope>NUCLEOTIDE SEQUENCE [LARGE SCALE GENOMIC DNA]</scope>
    <source>
        <strain evidence="5">ISS3</strain>
    </source>
</reference>
<keyword evidence="3" id="KW-0812">Transmembrane</keyword>
<dbReference type="FunCoup" id="A0A0V1B6Z1">
    <property type="interactions" value="609"/>
</dbReference>
<dbReference type="Proteomes" id="UP000054776">
    <property type="component" value="Unassembled WGS sequence"/>
</dbReference>
<name>A0A0V1B6Z1_TRISP</name>
<dbReference type="OrthoDB" id="6499973at2759"/>
<dbReference type="InterPro" id="IPR020846">
    <property type="entry name" value="MFS_dom"/>
</dbReference>
<feature type="transmembrane region" description="Helical" evidence="3">
    <location>
        <begin position="42"/>
        <end position="63"/>
    </location>
</feature>
<evidence type="ECO:0000256" key="2">
    <source>
        <dbReference type="SAM" id="MobiDB-lite"/>
    </source>
</evidence>
<dbReference type="GO" id="GO:0016020">
    <property type="term" value="C:membrane"/>
    <property type="evidence" value="ECO:0007669"/>
    <property type="project" value="UniProtKB-SubCell"/>
</dbReference>
<proteinExistence type="predicted"/>
<feature type="region of interest" description="Disordered" evidence="2">
    <location>
        <begin position="1"/>
        <end position="20"/>
    </location>
</feature>
<dbReference type="InterPro" id="IPR011701">
    <property type="entry name" value="MFS"/>
</dbReference>
<feature type="transmembrane region" description="Helical" evidence="3">
    <location>
        <begin position="529"/>
        <end position="552"/>
    </location>
</feature>
<evidence type="ECO:0000313" key="5">
    <source>
        <dbReference type="EMBL" id="KRY32754.1"/>
    </source>
</evidence>
<keyword evidence="6" id="KW-1185">Reference proteome</keyword>
<evidence type="ECO:0000256" key="3">
    <source>
        <dbReference type="SAM" id="Phobius"/>
    </source>
</evidence>
<feature type="transmembrane region" description="Helical" evidence="3">
    <location>
        <begin position="169"/>
        <end position="189"/>
    </location>
</feature>
<dbReference type="InterPro" id="IPR036259">
    <property type="entry name" value="MFS_trans_sf"/>
</dbReference>
<feature type="transmembrane region" description="Helical" evidence="3">
    <location>
        <begin position="138"/>
        <end position="162"/>
    </location>
</feature>
<dbReference type="Gene3D" id="1.20.1250.20">
    <property type="entry name" value="MFS general substrate transporter like domains"/>
    <property type="match status" value="2"/>
</dbReference>